<comment type="function">
    <text evidence="5">Part of the ABC transporter complex HmuTUV involved in hemin import. Responsible for energy coupling to the transport system.</text>
</comment>
<evidence type="ECO:0000256" key="2">
    <source>
        <dbReference type="ARBA" id="ARBA00022741"/>
    </source>
</evidence>
<dbReference type="PROSITE" id="PS00211">
    <property type="entry name" value="ABC_TRANSPORTER_1"/>
    <property type="match status" value="1"/>
</dbReference>
<feature type="domain" description="ABC transporter" evidence="6">
    <location>
        <begin position="2"/>
        <end position="236"/>
    </location>
</feature>
<dbReference type="GO" id="GO:0005524">
    <property type="term" value="F:ATP binding"/>
    <property type="evidence" value="ECO:0007669"/>
    <property type="project" value="UniProtKB-KW"/>
</dbReference>
<organism evidence="7 8">
    <name type="scientific">Marinomonas arenicola</name>
    <dbReference type="NCBI Taxonomy" id="569601"/>
    <lineage>
        <taxon>Bacteria</taxon>
        <taxon>Pseudomonadati</taxon>
        <taxon>Pseudomonadota</taxon>
        <taxon>Gammaproteobacteria</taxon>
        <taxon>Oceanospirillales</taxon>
        <taxon>Oceanospirillaceae</taxon>
        <taxon>Marinomonas</taxon>
    </lineage>
</organism>
<evidence type="ECO:0000313" key="8">
    <source>
        <dbReference type="Proteomes" id="UP001379949"/>
    </source>
</evidence>
<dbReference type="InterPro" id="IPR027417">
    <property type="entry name" value="P-loop_NTPase"/>
</dbReference>
<dbReference type="PANTHER" id="PTHR42794">
    <property type="entry name" value="HEMIN IMPORT ATP-BINDING PROTEIN HMUV"/>
    <property type="match status" value="1"/>
</dbReference>
<dbReference type="RefSeq" id="WP_341566424.1">
    <property type="nucleotide sequence ID" value="NZ_JBAKAR010000002.1"/>
</dbReference>
<dbReference type="PANTHER" id="PTHR42794:SF1">
    <property type="entry name" value="HEMIN IMPORT ATP-BINDING PROTEIN HMUV"/>
    <property type="match status" value="1"/>
</dbReference>
<evidence type="ECO:0000256" key="5">
    <source>
        <dbReference type="ARBA" id="ARBA00037066"/>
    </source>
</evidence>
<evidence type="ECO:0000256" key="1">
    <source>
        <dbReference type="ARBA" id="ARBA00022448"/>
    </source>
</evidence>
<evidence type="ECO:0000259" key="6">
    <source>
        <dbReference type="PROSITE" id="PS50893"/>
    </source>
</evidence>
<dbReference type="Gene3D" id="3.40.50.300">
    <property type="entry name" value="P-loop containing nucleotide triphosphate hydrolases"/>
    <property type="match status" value="1"/>
</dbReference>
<evidence type="ECO:0000256" key="4">
    <source>
        <dbReference type="ARBA" id="ARBA00022967"/>
    </source>
</evidence>
<proteinExistence type="predicted"/>
<evidence type="ECO:0000256" key="3">
    <source>
        <dbReference type="ARBA" id="ARBA00022840"/>
    </source>
</evidence>
<keyword evidence="1" id="KW-0813">Transport</keyword>
<sequence length="261" mass="28954">MLEVNNLRLAFDDLVLADDISFRLDSGQTHVIIGPNGTGKSTLLKTLFGDLQPQQGEVRFEGELLNRKHLGEWRQRFGYMPQDIRLDVGLSVLEVVLLGQLDALSLKLGNRLLEAALEALDQIGLLHLASRDVRTLSGGQCQMVLFAQALMRQPKILMLDEPVSALDLHFQQVLLDHLDKNTKQHGWVSIMILHDLNLAAQYADNLLVLKEGKLVAQGAPKDILTPEIVHEVYGVAAEVMQDSAGVPFVRTQRNGHHASLK</sequence>
<evidence type="ECO:0000313" key="7">
    <source>
        <dbReference type="EMBL" id="MEL0612401.1"/>
    </source>
</evidence>
<protein>
    <submittedName>
        <fullName evidence="7">ABC transporter ATP-binding protein</fullName>
    </submittedName>
</protein>
<reference evidence="7 8" key="1">
    <citation type="submission" date="2024-02" db="EMBL/GenBank/DDBJ databases">
        <title>Bacteria isolated from the canopy kelp, Nereocystis luetkeana.</title>
        <authorList>
            <person name="Pfister C.A."/>
            <person name="Younker I.T."/>
            <person name="Light S.H."/>
        </authorList>
    </citation>
    <scope>NUCLEOTIDE SEQUENCE [LARGE SCALE GENOMIC DNA]</scope>
    <source>
        <strain evidence="7 8">TI.4.07</strain>
    </source>
</reference>
<keyword evidence="2" id="KW-0547">Nucleotide-binding</keyword>
<gene>
    <name evidence="7" type="ORF">V6242_04530</name>
</gene>
<name>A0ABU9G2Z0_9GAMM</name>
<dbReference type="Pfam" id="PF00005">
    <property type="entry name" value="ABC_tran"/>
    <property type="match status" value="1"/>
</dbReference>
<dbReference type="SUPFAM" id="SSF52540">
    <property type="entry name" value="P-loop containing nucleoside triphosphate hydrolases"/>
    <property type="match status" value="1"/>
</dbReference>
<keyword evidence="4" id="KW-1278">Translocase</keyword>
<comment type="caution">
    <text evidence="7">The sequence shown here is derived from an EMBL/GenBank/DDBJ whole genome shotgun (WGS) entry which is preliminary data.</text>
</comment>
<keyword evidence="8" id="KW-1185">Reference proteome</keyword>
<dbReference type="SMART" id="SM00382">
    <property type="entry name" value="AAA"/>
    <property type="match status" value="1"/>
</dbReference>
<dbReference type="InterPro" id="IPR003439">
    <property type="entry name" value="ABC_transporter-like_ATP-bd"/>
</dbReference>
<dbReference type="Proteomes" id="UP001379949">
    <property type="component" value="Unassembled WGS sequence"/>
</dbReference>
<dbReference type="InterPro" id="IPR003593">
    <property type="entry name" value="AAA+_ATPase"/>
</dbReference>
<dbReference type="InterPro" id="IPR017871">
    <property type="entry name" value="ABC_transporter-like_CS"/>
</dbReference>
<keyword evidence="3 7" id="KW-0067">ATP-binding</keyword>
<dbReference type="PROSITE" id="PS50893">
    <property type="entry name" value="ABC_TRANSPORTER_2"/>
    <property type="match status" value="1"/>
</dbReference>
<dbReference type="EMBL" id="JBAKAR010000002">
    <property type="protein sequence ID" value="MEL0612401.1"/>
    <property type="molecule type" value="Genomic_DNA"/>
</dbReference>
<accession>A0ABU9G2Z0</accession>
<dbReference type="CDD" id="cd03214">
    <property type="entry name" value="ABC_Iron-Siderophores_B12_Hemin"/>
    <property type="match status" value="1"/>
</dbReference>